<organism evidence="2">
    <name type="scientific">uncultured Eubacteriales bacterium</name>
    <dbReference type="NCBI Taxonomy" id="172733"/>
    <lineage>
        <taxon>Bacteria</taxon>
        <taxon>Bacillati</taxon>
        <taxon>Bacillota</taxon>
        <taxon>Clostridia</taxon>
        <taxon>Eubacteriales</taxon>
        <taxon>environmental samples</taxon>
    </lineage>
</organism>
<reference evidence="2" key="1">
    <citation type="submission" date="2016-04" db="EMBL/GenBank/DDBJ databases">
        <authorList>
            <person name="Evans L.H."/>
            <person name="Alamgir A."/>
            <person name="Owens N."/>
            <person name="Weber N.D."/>
            <person name="Virtaneva K."/>
            <person name="Barbian K."/>
            <person name="Babar A."/>
            <person name="Rosenke K."/>
        </authorList>
    </citation>
    <scope>NUCLEOTIDE SEQUENCE</scope>
    <source>
        <strain evidence="2">86</strain>
    </source>
</reference>
<dbReference type="InterPro" id="IPR018392">
    <property type="entry name" value="LysM"/>
</dbReference>
<feature type="domain" description="LysM" evidence="1">
    <location>
        <begin position="170"/>
        <end position="220"/>
    </location>
</feature>
<dbReference type="PANTHER" id="PTHR34700">
    <property type="entry name" value="POTASSIUM BINDING PROTEIN KBP"/>
    <property type="match status" value="1"/>
</dbReference>
<dbReference type="SMART" id="SM00257">
    <property type="entry name" value="LysM"/>
    <property type="match status" value="1"/>
</dbReference>
<dbReference type="CDD" id="cd00118">
    <property type="entry name" value="LysM"/>
    <property type="match status" value="1"/>
</dbReference>
<evidence type="ECO:0000313" key="2">
    <source>
        <dbReference type="EMBL" id="SBV94402.1"/>
    </source>
</evidence>
<accession>A0A212J4L5</accession>
<dbReference type="EMBL" id="FLUN01000001">
    <property type="protein sequence ID" value="SBV94402.1"/>
    <property type="molecule type" value="Genomic_DNA"/>
</dbReference>
<gene>
    <name evidence="2" type="ORF">KL86CLO1_10509</name>
</gene>
<dbReference type="SUPFAM" id="SSF54106">
    <property type="entry name" value="LysM domain"/>
    <property type="match status" value="1"/>
</dbReference>
<dbReference type="AlphaFoldDB" id="A0A212J4L5"/>
<protein>
    <submittedName>
        <fullName evidence="2">Putative Phage-like element PBSX protein XkdP</fullName>
    </submittedName>
</protein>
<name>A0A212J4L5_9FIRM</name>
<evidence type="ECO:0000259" key="1">
    <source>
        <dbReference type="PROSITE" id="PS51782"/>
    </source>
</evidence>
<sequence>MSYSMYLKTAAGVWLPIPVLPDKLKVTSPGKNKTDTVLGLGEVLLLRKKGLRTLAWDSHFPAHPAPYVTGGASADIPAPIELVKAIQAARDSLEPLRFLLLGTDLDVNMLVGVGDFSYDERGGEVGDIYYSIELTEWKDYSARRLVLQGGTKKVVDAPAERSGTPGPAPKSYTVAAGDSLWSVARRAYGDGAAWKQIYDANKATIGANPSLIYAGQVLTLI</sequence>
<dbReference type="InterPro" id="IPR036779">
    <property type="entry name" value="LysM_dom_sf"/>
</dbReference>
<dbReference type="PANTHER" id="PTHR34700:SF4">
    <property type="entry name" value="PHAGE-LIKE ELEMENT PBSX PROTEIN XKDP"/>
    <property type="match status" value="1"/>
</dbReference>
<dbReference type="InterPro" id="IPR052196">
    <property type="entry name" value="Bact_Kbp"/>
</dbReference>
<dbReference type="Gene3D" id="3.10.350.10">
    <property type="entry name" value="LysM domain"/>
    <property type="match status" value="1"/>
</dbReference>
<dbReference type="PROSITE" id="PS51782">
    <property type="entry name" value="LYSM"/>
    <property type="match status" value="1"/>
</dbReference>
<proteinExistence type="predicted"/>
<dbReference type="Pfam" id="PF01476">
    <property type="entry name" value="LysM"/>
    <property type="match status" value="1"/>
</dbReference>